<accession>A0ABU1NPA6</accession>
<gene>
    <name evidence="2" type="ORF">J2739_005488</name>
</gene>
<proteinExistence type="predicted"/>
<reference evidence="2 3" key="1">
    <citation type="submission" date="2023-07" db="EMBL/GenBank/DDBJ databases">
        <title>Sorghum-associated microbial communities from plants grown in Nebraska, USA.</title>
        <authorList>
            <person name="Schachtman D."/>
        </authorList>
    </citation>
    <scope>NUCLEOTIDE SEQUENCE [LARGE SCALE GENOMIC DNA]</scope>
    <source>
        <strain evidence="2 3">DS1781</strain>
    </source>
</reference>
<name>A0ABU1NPA6_9BURK</name>
<feature type="signal peptide" evidence="1">
    <location>
        <begin position="1"/>
        <end position="22"/>
    </location>
</feature>
<dbReference type="EMBL" id="JAVDRF010000021">
    <property type="protein sequence ID" value="MDR6539686.1"/>
    <property type="molecule type" value="Genomic_DNA"/>
</dbReference>
<dbReference type="Gene3D" id="3.40.50.1820">
    <property type="entry name" value="alpha/beta hydrolase"/>
    <property type="match status" value="1"/>
</dbReference>
<dbReference type="RefSeq" id="WP_309907592.1">
    <property type="nucleotide sequence ID" value="NZ_JAVDRF010000021.1"/>
</dbReference>
<feature type="chain" id="PRO_5047336327" evidence="1">
    <location>
        <begin position="23"/>
        <end position="263"/>
    </location>
</feature>
<keyword evidence="2" id="KW-0378">Hydrolase</keyword>
<organism evidence="2 3">
    <name type="scientific">Variovorax soli</name>
    <dbReference type="NCBI Taxonomy" id="376815"/>
    <lineage>
        <taxon>Bacteria</taxon>
        <taxon>Pseudomonadati</taxon>
        <taxon>Pseudomonadota</taxon>
        <taxon>Betaproteobacteria</taxon>
        <taxon>Burkholderiales</taxon>
        <taxon>Comamonadaceae</taxon>
        <taxon>Variovorax</taxon>
    </lineage>
</organism>
<comment type="caution">
    <text evidence="2">The sequence shown here is derived from an EMBL/GenBank/DDBJ whole genome shotgun (WGS) entry which is preliminary data.</text>
</comment>
<evidence type="ECO:0000256" key="1">
    <source>
        <dbReference type="SAM" id="SignalP"/>
    </source>
</evidence>
<keyword evidence="3" id="KW-1185">Reference proteome</keyword>
<dbReference type="Proteomes" id="UP001184230">
    <property type="component" value="Unassembled WGS sequence"/>
</dbReference>
<sequence>MFNVIKSWIAVLLIALASQAMAQITQKVVDIPTRPGVTQRMLVLAPPMAKGGVVLFAGGHGGLQIFPNGSLKWGDGNFLVRTRQLFADQGLMVAVVDAPSDRQSPPYLGGFRQKPEHVADIKEVIAWMREESKATVWLVGTSRGTQSVTYIATELSGQEGPDGIVLTSTILVDDKSRPVPAMPLGKIRIPVLVVHHVQDGCALCEFAKVPTLMAKLNNSPSKELLTFNGGENNGDPCEAMAYHGFNGLDREVVQQIAGWILSK</sequence>
<dbReference type="GO" id="GO:0016787">
    <property type="term" value="F:hydrolase activity"/>
    <property type="evidence" value="ECO:0007669"/>
    <property type="project" value="UniProtKB-KW"/>
</dbReference>
<dbReference type="SUPFAM" id="SSF53474">
    <property type="entry name" value="alpha/beta-Hydrolases"/>
    <property type="match status" value="1"/>
</dbReference>
<keyword evidence="1" id="KW-0732">Signal</keyword>
<evidence type="ECO:0000313" key="3">
    <source>
        <dbReference type="Proteomes" id="UP001184230"/>
    </source>
</evidence>
<dbReference type="InterPro" id="IPR029058">
    <property type="entry name" value="AB_hydrolase_fold"/>
</dbReference>
<protein>
    <submittedName>
        <fullName evidence="2">Dienelactone hydrolase</fullName>
    </submittedName>
</protein>
<evidence type="ECO:0000313" key="2">
    <source>
        <dbReference type="EMBL" id="MDR6539686.1"/>
    </source>
</evidence>